<evidence type="ECO:0000313" key="3">
    <source>
        <dbReference type="EMBL" id="MBB5018759.1"/>
    </source>
</evidence>
<evidence type="ECO:0000313" key="4">
    <source>
        <dbReference type="Proteomes" id="UP000575898"/>
    </source>
</evidence>
<evidence type="ECO:0000259" key="2">
    <source>
        <dbReference type="PROSITE" id="PS50006"/>
    </source>
</evidence>
<comment type="caution">
    <text evidence="3">The sequence shown here is derived from an EMBL/GenBank/DDBJ whole genome shotgun (WGS) entry which is preliminary data.</text>
</comment>
<dbReference type="NCBIfam" id="TIGR03354">
    <property type="entry name" value="VI_FHA"/>
    <property type="match status" value="1"/>
</dbReference>
<sequence length="487" mass="51292">MSLTLRILTYRNEPPAEPVVRQFGPGGGMIGRAPGSDLELPDPGKYVSRTHAQIACRDQIYYLTDVGSNPTLINDRPLGTGHVARLNHGDLLTMGDYVLRVSIMATAAPAPSALDHPLAPPPVVTPQAQPATTLADPLAAASVLSGGLAAPSAADPLGLNLFGGAPTPDMGQVPLVSGMPPSGGSQPDHVPPQQQPFQPTVGGIPLDYDPLADHGVAKPTPKPVAPPPAPPQAVVPPVASAPPAAQPWKDAEPTLMPSPPPRVPPAAKPAAANVATPQTVPVAPAVPTPPSESAVFAALLRGLGMASFKQGTLDEVEIAELVGQMLREAMAGAMLVLRARAAIKRELRSDMTMIQARGNNPLKFLPDVDSALTQMLTNTLSGYLSPVAAISGAFDDLKDHELAVMAGVRAVISDMLNQLNPALIEATDSEAGMMDKMMPANRKARLWDRLTTQHAEMRRLLDDDFQKLFGDRFTAAYEEQLARLRQK</sequence>
<feature type="compositionally biased region" description="Pro residues" evidence="1">
    <location>
        <begin position="220"/>
        <end position="234"/>
    </location>
</feature>
<dbReference type="InterPro" id="IPR000253">
    <property type="entry name" value="FHA_dom"/>
</dbReference>
<dbReference type="PROSITE" id="PS50006">
    <property type="entry name" value="FHA_DOMAIN"/>
    <property type="match status" value="1"/>
</dbReference>
<dbReference type="AlphaFoldDB" id="A0A840MNV2"/>
<feature type="domain" description="FHA" evidence="2">
    <location>
        <begin position="28"/>
        <end position="78"/>
    </location>
</feature>
<dbReference type="InterPro" id="IPR008984">
    <property type="entry name" value="SMAD_FHA_dom_sf"/>
</dbReference>
<organism evidence="3 4">
    <name type="scientific">Chitinivorax tropicus</name>
    <dbReference type="NCBI Taxonomy" id="714531"/>
    <lineage>
        <taxon>Bacteria</taxon>
        <taxon>Pseudomonadati</taxon>
        <taxon>Pseudomonadota</taxon>
        <taxon>Betaproteobacteria</taxon>
        <taxon>Chitinivorax</taxon>
    </lineage>
</organism>
<dbReference type="RefSeq" id="WP_184038544.1">
    <property type="nucleotide sequence ID" value="NZ_JACHHY010000011.1"/>
</dbReference>
<dbReference type="Pfam" id="PF00498">
    <property type="entry name" value="FHA"/>
    <property type="match status" value="1"/>
</dbReference>
<reference evidence="3 4" key="1">
    <citation type="submission" date="2020-08" db="EMBL/GenBank/DDBJ databases">
        <title>Genomic Encyclopedia of Type Strains, Phase IV (KMG-IV): sequencing the most valuable type-strain genomes for metagenomic binning, comparative biology and taxonomic classification.</title>
        <authorList>
            <person name="Goeker M."/>
        </authorList>
    </citation>
    <scope>NUCLEOTIDE SEQUENCE [LARGE SCALE GENOMIC DNA]</scope>
    <source>
        <strain evidence="3 4">DSM 27165</strain>
    </source>
</reference>
<feature type="region of interest" description="Disordered" evidence="1">
    <location>
        <begin position="170"/>
        <end position="268"/>
    </location>
</feature>
<evidence type="ECO:0000256" key="1">
    <source>
        <dbReference type="SAM" id="MobiDB-lite"/>
    </source>
</evidence>
<name>A0A840MNV2_9PROT</name>
<dbReference type="InterPro" id="IPR017735">
    <property type="entry name" value="T6SS_FHA"/>
</dbReference>
<dbReference type="InterPro" id="IPR046883">
    <property type="entry name" value="T6SS_FHA_C"/>
</dbReference>
<proteinExistence type="predicted"/>
<dbReference type="EMBL" id="JACHHY010000011">
    <property type="protein sequence ID" value="MBB5018759.1"/>
    <property type="molecule type" value="Genomic_DNA"/>
</dbReference>
<dbReference type="Pfam" id="PF20232">
    <property type="entry name" value="T6SS_FHA_C"/>
    <property type="match status" value="1"/>
</dbReference>
<feature type="compositionally biased region" description="Pro residues" evidence="1">
    <location>
        <begin position="256"/>
        <end position="267"/>
    </location>
</feature>
<dbReference type="SMART" id="SM00240">
    <property type="entry name" value="FHA"/>
    <property type="match status" value="1"/>
</dbReference>
<feature type="compositionally biased region" description="Low complexity" evidence="1">
    <location>
        <begin position="235"/>
        <end position="247"/>
    </location>
</feature>
<dbReference type="SUPFAM" id="SSF49879">
    <property type="entry name" value="SMAD/FHA domain"/>
    <property type="match status" value="1"/>
</dbReference>
<dbReference type="Proteomes" id="UP000575898">
    <property type="component" value="Unassembled WGS sequence"/>
</dbReference>
<accession>A0A840MNV2</accession>
<gene>
    <name evidence="3" type="ORF">HNQ59_002052</name>
</gene>
<dbReference type="Gene3D" id="2.60.200.20">
    <property type="match status" value="1"/>
</dbReference>
<dbReference type="CDD" id="cd00060">
    <property type="entry name" value="FHA"/>
    <property type="match status" value="1"/>
</dbReference>
<protein>
    <submittedName>
        <fullName evidence="3">Type VI secretion system FHA domain protein</fullName>
    </submittedName>
</protein>
<keyword evidence="4" id="KW-1185">Reference proteome</keyword>